<evidence type="ECO:0000313" key="1">
    <source>
        <dbReference type="EMBL" id="WWM65061.1"/>
    </source>
</evidence>
<evidence type="ECO:0000313" key="2">
    <source>
        <dbReference type="Proteomes" id="UP001372714"/>
    </source>
</evidence>
<sequence length="104" mass="11881">MPIKTDFSGIKQLQQNLSEIASTTQVPFLDLMSPSFISAHSRFDNFDSFARAAGYEVSTQEDLLAIPDEPWDEFVRQETSFADWNEMQHRALGQYLQAKLHQGL</sequence>
<proteinExistence type="predicted"/>
<reference evidence="1 2" key="1">
    <citation type="submission" date="2024-02" db="EMBL/GenBank/DDBJ databases">
        <title>The whole genome sequence of Pseudomonas benzopyrenica MLY92.</title>
        <authorList>
            <person name="Liu Y."/>
        </authorList>
    </citation>
    <scope>NUCLEOTIDE SEQUENCE [LARGE SCALE GENOMIC DNA]</scope>
    <source>
        <strain evidence="1 2">MLY92</strain>
    </source>
</reference>
<keyword evidence="2" id="KW-1185">Reference proteome</keyword>
<accession>A0ABZ2FJP9</accession>
<dbReference type="Proteomes" id="UP001372714">
    <property type="component" value="Chromosome"/>
</dbReference>
<organism evidence="1 2">
    <name type="scientific">Pseudomonas benzopyrenica</name>
    <dbReference type="NCBI Taxonomy" id="2993566"/>
    <lineage>
        <taxon>Bacteria</taxon>
        <taxon>Pseudomonadati</taxon>
        <taxon>Pseudomonadota</taxon>
        <taxon>Gammaproteobacteria</taxon>
        <taxon>Pseudomonadales</taxon>
        <taxon>Pseudomonadaceae</taxon>
        <taxon>Pseudomonas</taxon>
    </lineage>
</organism>
<protein>
    <submittedName>
        <fullName evidence="1">Uncharacterized protein</fullName>
    </submittedName>
</protein>
<name>A0ABZ2FJP9_9PSED</name>
<dbReference type="EMBL" id="CP145723">
    <property type="protein sequence ID" value="WWM65061.1"/>
    <property type="molecule type" value="Genomic_DNA"/>
</dbReference>
<gene>
    <name evidence="1" type="ORF">V6W80_15145</name>
</gene>
<dbReference type="RefSeq" id="WP_338544707.1">
    <property type="nucleotide sequence ID" value="NZ_CP145723.1"/>
</dbReference>